<evidence type="ECO:0000256" key="5">
    <source>
        <dbReference type="ARBA" id="ARBA00022781"/>
    </source>
</evidence>
<evidence type="ECO:0000256" key="8">
    <source>
        <dbReference type="ARBA" id="ARBA00023128"/>
    </source>
</evidence>
<accession>A0A9C6DPX8</accession>
<keyword evidence="8" id="KW-0496">Mitochondrion</keyword>
<organism evidence="11 12">
    <name type="scientific">Glossina fuscipes</name>
    <dbReference type="NCBI Taxonomy" id="7396"/>
    <lineage>
        <taxon>Eukaryota</taxon>
        <taxon>Metazoa</taxon>
        <taxon>Ecdysozoa</taxon>
        <taxon>Arthropoda</taxon>
        <taxon>Hexapoda</taxon>
        <taxon>Insecta</taxon>
        <taxon>Pterygota</taxon>
        <taxon>Neoptera</taxon>
        <taxon>Endopterygota</taxon>
        <taxon>Diptera</taxon>
        <taxon>Brachycera</taxon>
        <taxon>Muscomorpha</taxon>
        <taxon>Hippoboscoidea</taxon>
        <taxon>Glossinidae</taxon>
        <taxon>Glossina</taxon>
    </lineage>
</organism>
<comment type="subcellular location">
    <subcellularLocation>
        <location evidence="1">Mitochondrion inner membrane</location>
    </subcellularLocation>
</comment>
<evidence type="ECO:0000256" key="7">
    <source>
        <dbReference type="ARBA" id="ARBA00023065"/>
    </source>
</evidence>
<dbReference type="RefSeq" id="XP_037886743.1">
    <property type="nucleotide sequence ID" value="XM_038030815.1"/>
</dbReference>
<keyword evidence="9" id="KW-0472">Membrane</keyword>
<evidence type="ECO:0000256" key="1">
    <source>
        <dbReference type="ARBA" id="ARBA00004273"/>
    </source>
</evidence>
<dbReference type="Proteomes" id="UP000092443">
    <property type="component" value="Unplaced"/>
</dbReference>
<dbReference type="Gene3D" id="6.10.280.70">
    <property type="match status" value="1"/>
</dbReference>
<dbReference type="GO" id="GO:0045259">
    <property type="term" value="C:proton-transporting ATP synthase complex"/>
    <property type="evidence" value="ECO:0007669"/>
    <property type="project" value="UniProtKB-KW"/>
</dbReference>
<dbReference type="GO" id="GO:0015078">
    <property type="term" value="F:proton transmembrane transporter activity"/>
    <property type="evidence" value="ECO:0007669"/>
    <property type="project" value="InterPro"/>
</dbReference>
<keyword evidence="11" id="KW-1185">Reference proteome</keyword>
<proteinExistence type="inferred from homology"/>
<keyword evidence="6" id="KW-0999">Mitochondrion inner membrane</keyword>
<dbReference type="PANTHER" id="PTHR12700">
    <property type="entry name" value="ATP SYNTHASE SUBUNIT D, MITOCHONDRIAL"/>
    <property type="match status" value="1"/>
</dbReference>
<evidence type="ECO:0000313" key="12">
    <source>
        <dbReference type="RefSeq" id="XP_037886743.1"/>
    </source>
</evidence>
<gene>
    <name evidence="12" type="primary">LOC119635810</name>
</gene>
<dbReference type="Pfam" id="PF05873">
    <property type="entry name" value="Mt_ATP-synt_D"/>
    <property type="match status" value="1"/>
</dbReference>
<dbReference type="SUPFAM" id="SSF161065">
    <property type="entry name" value="ATP synthase D chain-like"/>
    <property type="match status" value="1"/>
</dbReference>
<dbReference type="GeneID" id="119635810"/>
<dbReference type="InterPro" id="IPR036228">
    <property type="entry name" value="ATP_synth_F0_dsu_sf_mt"/>
</dbReference>
<name>A0A9C6DPX8_9MUSC</name>
<keyword evidence="5" id="KW-0375">Hydrogen ion transport</keyword>
<evidence type="ECO:0000256" key="9">
    <source>
        <dbReference type="ARBA" id="ARBA00023136"/>
    </source>
</evidence>
<feature type="region of interest" description="Disordered" evidence="10">
    <location>
        <begin position="166"/>
        <end position="303"/>
    </location>
</feature>
<keyword evidence="3" id="KW-0813">Transport</keyword>
<feature type="compositionally biased region" description="Basic and acidic residues" evidence="10">
    <location>
        <begin position="191"/>
        <end position="212"/>
    </location>
</feature>
<evidence type="ECO:0000256" key="2">
    <source>
        <dbReference type="ARBA" id="ARBA00006842"/>
    </source>
</evidence>
<protein>
    <submittedName>
        <fullName evidence="12">Uncharacterized protein LOC119635810</fullName>
    </submittedName>
</protein>
<sequence length="303" mass="35056">MGITKKLFTTIPLSQLMKRVPPEQMEQFEEFRNKCTAYQSEVDKYPDQLPRIDWNYYRANVSKNFVQSVEQFEIHYKELDFCFATRYDNLDFSQYYTDWEKVSADIKQRIDAFLTQSNNKIAIYQAEIRRLSEMTPYEDMTMEQFVVEREDIADLIPRNNLPLFWPFTEDEQKPGPALPGDVPSDEDQPDEKEGPEKLCPEKKNTAQEEAIKTDMIMKAASEKDPVNKIEAEVDTPKSLMKGKKEKEKKHVQEEEQLPKMETQPKAPTKAETKQITAGNSPEGKGKSTSEVPPSEPTPKDPAK</sequence>
<keyword evidence="7" id="KW-0406">Ion transport</keyword>
<evidence type="ECO:0000256" key="4">
    <source>
        <dbReference type="ARBA" id="ARBA00022547"/>
    </source>
</evidence>
<evidence type="ECO:0000313" key="11">
    <source>
        <dbReference type="Proteomes" id="UP000092443"/>
    </source>
</evidence>
<evidence type="ECO:0000256" key="10">
    <source>
        <dbReference type="SAM" id="MobiDB-lite"/>
    </source>
</evidence>
<dbReference type="KEGG" id="gfs:119635810"/>
<dbReference type="InterPro" id="IPR008689">
    <property type="entry name" value="ATP_synth_F0_dsu_mt"/>
</dbReference>
<feature type="compositionally biased region" description="Basic and acidic residues" evidence="10">
    <location>
        <begin position="220"/>
        <end position="235"/>
    </location>
</feature>
<evidence type="ECO:0000256" key="3">
    <source>
        <dbReference type="ARBA" id="ARBA00022448"/>
    </source>
</evidence>
<dbReference type="GO" id="GO:0005743">
    <property type="term" value="C:mitochondrial inner membrane"/>
    <property type="evidence" value="ECO:0007669"/>
    <property type="project" value="UniProtKB-SubCell"/>
</dbReference>
<reference evidence="12" key="1">
    <citation type="submission" date="2025-08" db="UniProtKB">
        <authorList>
            <consortium name="RefSeq"/>
        </authorList>
    </citation>
    <scope>IDENTIFICATION</scope>
    <source>
        <tissue evidence="12">Whole body pupa</tissue>
    </source>
</reference>
<comment type="similarity">
    <text evidence="2">Belongs to the ATPase d subunit family.</text>
</comment>
<evidence type="ECO:0000256" key="6">
    <source>
        <dbReference type="ARBA" id="ARBA00022792"/>
    </source>
</evidence>
<keyword evidence="4" id="KW-0138">CF(0)</keyword>
<feature type="compositionally biased region" description="Basic and acidic residues" evidence="10">
    <location>
        <begin position="242"/>
        <end position="258"/>
    </location>
</feature>
<dbReference type="AlphaFoldDB" id="A0A9C6DPX8"/>
<dbReference type="GO" id="GO:0015986">
    <property type="term" value="P:proton motive force-driven ATP synthesis"/>
    <property type="evidence" value="ECO:0007669"/>
    <property type="project" value="InterPro"/>
</dbReference>